<dbReference type="SUPFAM" id="SSF53474">
    <property type="entry name" value="alpha/beta-Hydrolases"/>
    <property type="match status" value="1"/>
</dbReference>
<dbReference type="OMA" id="ILCEWIA"/>
<dbReference type="EMBL" id="AGNL01046487">
    <property type="protein sequence ID" value="EJK47906.1"/>
    <property type="molecule type" value="Genomic_DNA"/>
</dbReference>
<proteinExistence type="predicted"/>
<name>K0RFZ9_THAOC</name>
<accession>K0RFZ9</accession>
<sequence>MRFLISLFSVPVLCSWGFSARPSRRPGAHPLIRVGGESTTCRRVHGCGRRRGRSRVRRIGWRLQSSTSETVEVRDPADESRLTVTPLSTWFAAVGGQAEQRQQFFWSWRGHEIFLDSFASQENLDKPTVILAHGFAASTVYWRETIKALSEDGYNVFALDLLGQGRSSKPYSNDGGGPLLSDTGTGSLRPALPSEVGKNTETNVEYSISLYGEMVDDFARQFKLEEVVLMGNSIGSLVCLSAATGDCCIDPYLSSRVRGLCLFNCGIGLNSMNVLKNPDFSRFQVALFSGLFGALNALIFGNRTLLRYLLNVVTEDLLRDALRSLYPRNPDRVDEQLVESFYRPAKTGGDGGVDVVAQIYTNEAGYTPMEYHDRYKDLLDSLPLHLIWGTADVVTPLTGDVGVFYCDRVANNRSGKQTTSIELVDAGHLLFDEKPEEVHASMFKWLNRKVVT</sequence>
<evidence type="ECO:0000256" key="1">
    <source>
        <dbReference type="SAM" id="SignalP"/>
    </source>
</evidence>
<dbReference type="eggNOG" id="KOG1454">
    <property type="taxonomic scope" value="Eukaryota"/>
</dbReference>
<dbReference type="Proteomes" id="UP000266841">
    <property type="component" value="Unassembled WGS sequence"/>
</dbReference>
<dbReference type="OrthoDB" id="408373at2759"/>
<keyword evidence="1" id="KW-0732">Signal</keyword>
<protein>
    <recommendedName>
        <fullName evidence="2">AB hydrolase-1 domain-containing protein</fullName>
    </recommendedName>
</protein>
<keyword evidence="4" id="KW-1185">Reference proteome</keyword>
<feature type="chain" id="PRO_5030172988" description="AB hydrolase-1 domain-containing protein" evidence="1">
    <location>
        <begin position="20"/>
        <end position="452"/>
    </location>
</feature>
<comment type="caution">
    <text evidence="3">The sequence shown here is derived from an EMBL/GenBank/DDBJ whole genome shotgun (WGS) entry which is preliminary data.</text>
</comment>
<dbReference type="AlphaFoldDB" id="K0RFZ9"/>
<evidence type="ECO:0000313" key="4">
    <source>
        <dbReference type="Proteomes" id="UP000266841"/>
    </source>
</evidence>
<reference evidence="3 4" key="1">
    <citation type="journal article" date="2012" name="Genome Biol.">
        <title>Genome and low-iron response of an oceanic diatom adapted to chronic iron limitation.</title>
        <authorList>
            <person name="Lommer M."/>
            <person name="Specht M."/>
            <person name="Roy A.S."/>
            <person name="Kraemer L."/>
            <person name="Andreson R."/>
            <person name="Gutowska M.A."/>
            <person name="Wolf J."/>
            <person name="Bergner S.V."/>
            <person name="Schilhabel M.B."/>
            <person name="Klostermeier U.C."/>
            <person name="Beiko R.G."/>
            <person name="Rosenstiel P."/>
            <person name="Hippler M."/>
            <person name="Laroche J."/>
        </authorList>
    </citation>
    <scope>NUCLEOTIDE SEQUENCE [LARGE SCALE GENOMIC DNA]</scope>
    <source>
        <strain evidence="3 4">CCMP1005</strain>
    </source>
</reference>
<feature type="signal peptide" evidence="1">
    <location>
        <begin position="1"/>
        <end position="19"/>
    </location>
</feature>
<dbReference type="PRINTS" id="PR00412">
    <property type="entry name" value="EPOXHYDRLASE"/>
</dbReference>
<dbReference type="Pfam" id="PF00561">
    <property type="entry name" value="Abhydrolase_1"/>
    <property type="match status" value="1"/>
</dbReference>
<evidence type="ECO:0000259" key="2">
    <source>
        <dbReference type="Pfam" id="PF00561"/>
    </source>
</evidence>
<dbReference type="InterPro" id="IPR029058">
    <property type="entry name" value="AB_hydrolase_fold"/>
</dbReference>
<dbReference type="InterPro" id="IPR000639">
    <property type="entry name" value="Epox_hydrolase-like"/>
</dbReference>
<dbReference type="InterPro" id="IPR000073">
    <property type="entry name" value="AB_hydrolase_1"/>
</dbReference>
<dbReference type="Gene3D" id="3.40.50.1820">
    <property type="entry name" value="alpha/beta hydrolase"/>
    <property type="match status" value="1"/>
</dbReference>
<evidence type="ECO:0000313" key="3">
    <source>
        <dbReference type="EMBL" id="EJK47906.1"/>
    </source>
</evidence>
<dbReference type="GO" id="GO:0003824">
    <property type="term" value="F:catalytic activity"/>
    <property type="evidence" value="ECO:0007669"/>
    <property type="project" value="InterPro"/>
</dbReference>
<feature type="domain" description="AB hydrolase-1" evidence="2">
    <location>
        <begin position="127"/>
        <end position="435"/>
    </location>
</feature>
<dbReference type="PANTHER" id="PTHR46438">
    <property type="entry name" value="ALPHA/BETA-HYDROLASES SUPERFAMILY PROTEIN"/>
    <property type="match status" value="1"/>
</dbReference>
<dbReference type="PANTHER" id="PTHR46438:SF2">
    <property type="entry name" value="ALPHA_BETA-HYDROLASES SUPERFAMILY PROTEIN"/>
    <property type="match status" value="1"/>
</dbReference>
<gene>
    <name evidence="3" type="ORF">THAOC_33338</name>
</gene>
<organism evidence="3 4">
    <name type="scientific">Thalassiosira oceanica</name>
    <name type="common">Marine diatom</name>
    <dbReference type="NCBI Taxonomy" id="159749"/>
    <lineage>
        <taxon>Eukaryota</taxon>
        <taxon>Sar</taxon>
        <taxon>Stramenopiles</taxon>
        <taxon>Ochrophyta</taxon>
        <taxon>Bacillariophyta</taxon>
        <taxon>Coscinodiscophyceae</taxon>
        <taxon>Thalassiosirophycidae</taxon>
        <taxon>Thalassiosirales</taxon>
        <taxon>Thalassiosiraceae</taxon>
        <taxon>Thalassiosira</taxon>
    </lineage>
</organism>